<dbReference type="InterPro" id="IPR045341">
    <property type="entry name" value="DUF6532"/>
</dbReference>
<feature type="compositionally biased region" description="Polar residues" evidence="1">
    <location>
        <begin position="35"/>
        <end position="45"/>
    </location>
</feature>
<gene>
    <name evidence="3" type="ORF">QCA50_020420</name>
</gene>
<feature type="region of interest" description="Disordered" evidence="1">
    <location>
        <begin position="304"/>
        <end position="323"/>
    </location>
</feature>
<protein>
    <recommendedName>
        <fullName evidence="2">DUF6532 domain-containing protein</fullName>
    </recommendedName>
</protein>
<dbReference type="EMBL" id="JASBNA010000110">
    <property type="protein sequence ID" value="KAK7676606.1"/>
    <property type="molecule type" value="Genomic_DNA"/>
</dbReference>
<evidence type="ECO:0000259" key="2">
    <source>
        <dbReference type="Pfam" id="PF20149"/>
    </source>
</evidence>
<dbReference type="Pfam" id="PF20149">
    <property type="entry name" value="DUF6532"/>
    <property type="match status" value="1"/>
</dbReference>
<accession>A0AAW0FH47</accession>
<feature type="domain" description="DUF6532" evidence="2">
    <location>
        <begin position="347"/>
        <end position="468"/>
    </location>
</feature>
<evidence type="ECO:0000313" key="4">
    <source>
        <dbReference type="Proteomes" id="UP001385951"/>
    </source>
</evidence>
<name>A0AAW0FH47_9APHY</name>
<dbReference type="AlphaFoldDB" id="A0AAW0FH47"/>
<dbReference type="Proteomes" id="UP001385951">
    <property type="component" value="Unassembled WGS sequence"/>
</dbReference>
<sequence length="470" mass="51865">MQYGSSSAPPRICTTHLPSTSSKGPSSLLGMAGTRASTAKQQSKAQKMKEDSQERKGKKGKKPSTAKESSAELTSTKDKTKTALGVNGGLQRVQQRRTRSDAKSVEPKNGLSAQPEAPSRRQYLDRHDWECTQDGLTQSLSAYAAPEIIDTDANVELQKERTKKKTATTKKAKQVGEIEEITSLSSSSSDEKASSSESDTGSAGSEDVEDDDSEVEITTTKLQQRLELERPYVRGKEAPSDVKKGKDPHGFPSDRTGSASDGQNMSIVLDNNFDLTFLSQPPLAIKLESDIESKPLLPLAETEDGLKHRHPESPTVLDLPDSPGGKLSIKQQHPRLRACLHQAIGQTLKYLFFVQAFPLLPEKKRCYREALLTAARANEDDDIEQELKSNKEYSNWLATVLDARVNNIKSQCKSIARNKVVEFYQLDTRSQVACKGCVAYLQKRHPDYLFTFPEDPKSGKADTGKPFYTQ</sequence>
<feature type="compositionally biased region" description="Acidic residues" evidence="1">
    <location>
        <begin position="206"/>
        <end position="215"/>
    </location>
</feature>
<evidence type="ECO:0000256" key="1">
    <source>
        <dbReference type="SAM" id="MobiDB-lite"/>
    </source>
</evidence>
<comment type="caution">
    <text evidence="3">The sequence shown here is derived from an EMBL/GenBank/DDBJ whole genome shotgun (WGS) entry which is preliminary data.</text>
</comment>
<feature type="compositionally biased region" description="Basic and acidic residues" evidence="1">
    <location>
        <begin position="118"/>
        <end position="130"/>
    </location>
</feature>
<feature type="compositionally biased region" description="Polar residues" evidence="1">
    <location>
        <begin position="16"/>
        <end position="25"/>
    </location>
</feature>
<organism evidence="3 4">
    <name type="scientific">Cerrena zonata</name>
    <dbReference type="NCBI Taxonomy" id="2478898"/>
    <lineage>
        <taxon>Eukaryota</taxon>
        <taxon>Fungi</taxon>
        <taxon>Dikarya</taxon>
        <taxon>Basidiomycota</taxon>
        <taxon>Agaricomycotina</taxon>
        <taxon>Agaricomycetes</taxon>
        <taxon>Polyporales</taxon>
        <taxon>Cerrenaceae</taxon>
        <taxon>Cerrena</taxon>
    </lineage>
</organism>
<feature type="compositionally biased region" description="Low complexity" evidence="1">
    <location>
        <begin position="195"/>
        <end position="205"/>
    </location>
</feature>
<feature type="region of interest" description="Disordered" evidence="1">
    <location>
        <begin position="142"/>
        <end position="263"/>
    </location>
</feature>
<proteinExistence type="predicted"/>
<feature type="compositionally biased region" description="Basic residues" evidence="1">
    <location>
        <begin position="161"/>
        <end position="173"/>
    </location>
</feature>
<feature type="region of interest" description="Disordered" evidence="1">
    <location>
        <begin position="1"/>
        <end position="130"/>
    </location>
</feature>
<keyword evidence="4" id="KW-1185">Reference proteome</keyword>
<evidence type="ECO:0000313" key="3">
    <source>
        <dbReference type="EMBL" id="KAK7676606.1"/>
    </source>
</evidence>
<reference evidence="3 4" key="1">
    <citation type="submission" date="2022-09" db="EMBL/GenBank/DDBJ databases">
        <authorList>
            <person name="Palmer J.M."/>
        </authorList>
    </citation>
    <scope>NUCLEOTIDE SEQUENCE [LARGE SCALE GENOMIC DNA]</scope>
    <source>
        <strain evidence="3 4">DSM 7382</strain>
    </source>
</reference>
<feature type="compositionally biased region" description="Basic and acidic residues" evidence="1">
    <location>
        <begin position="224"/>
        <end position="249"/>
    </location>
</feature>